<dbReference type="EMBL" id="JAULSR010000001">
    <property type="protein sequence ID" value="KAK0635758.1"/>
    <property type="molecule type" value="Genomic_DNA"/>
</dbReference>
<proteinExistence type="predicted"/>
<dbReference type="AlphaFoldDB" id="A0AA39XKM3"/>
<organism evidence="1 2">
    <name type="scientific">Bombardia bombarda</name>
    <dbReference type="NCBI Taxonomy" id="252184"/>
    <lineage>
        <taxon>Eukaryota</taxon>
        <taxon>Fungi</taxon>
        <taxon>Dikarya</taxon>
        <taxon>Ascomycota</taxon>
        <taxon>Pezizomycotina</taxon>
        <taxon>Sordariomycetes</taxon>
        <taxon>Sordariomycetidae</taxon>
        <taxon>Sordariales</taxon>
        <taxon>Lasiosphaeriaceae</taxon>
        <taxon>Bombardia</taxon>
    </lineage>
</organism>
<gene>
    <name evidence="1" type="ORF">B0T17DRAFT_595369</name>
</gene>
<evidence type="ECO:0000313" key="1">
    <source>
        <dbReference type="EMBL" id="KAK0635758.1"/>
    </source>
</evidence>
<name>A0AA39XKM3_9PEZI</name>
<reference evidence="1" key="1">
    <citation type="submission" date="2023-06" db="EMBL/GenBank/DDBJ databases">
        <title>Genome-scale phylogeny and comparative genomics of the fungal order Sordariales.</title>
        <authorList>
            <consortium name="Lawrence Berkeley National Laboratory"/>
            <person name="Hensen N."/>
            <person name="Bonometti L."/>
            <person name="Westerberg I."/>
            <person name="Brannstrom I.O."/>
            <person name="Guillou S."/>
            <person name="Cros-Aarteil S."/>
            <person name="Calhoun S."/>
            <person name="Haridas S."/>
            <person name="Kuo A."/>
            <person name="Mondo S."/>
            <person name="Pangilinan J."/>
            <person name="Riley R."/>
            <person name="LaButti K."/>
            <person name="Andreopoulos B."/>
            <person name="Lipzen A."/>
            <person name="Chen C."/>
            <person name="Yanf M."/>
            <person name="Daum C."/>
            <person name="Ng V."/>
            <person name="Clum A."/>
            <person name="Steindorff A."/>
            <person name="Ohm R."/>
            <person name="Martin F."/>
            <person name="Silar P."/>
            <person name="Natvig D."/>
            <person name="Lalanne C."/>
            <person name="Gautier V."/>
            <person name="Ament-velasquez S.L."/>
            <person name="Kruys A."/>
            <person name="Hutchinson M.I."/>
            <person name="Powell A.J."/>
            <person name="Barry K."/>
            <person name="Miller A.N."/>
            <person name="Grigoriev I.V."/>
            <person name="Debuchy R."/>
            <person name="Gladieux P."/>
            <person name="Thoren M.H."/>
            <person name="Johannesson H."/>
        </authorList>
    </citation>
    <scope>NUCLEOTIDE SEQUENCE</scope>
    <source>
        <strain evidence="1">SMH3391-2</strain>
    </source>
</reference>
<evidence type="ECO:0000313" key="2">
    <source>
        <dbReference type="Proteomes" id="UP001174934"/>
    </source>
</evidence>
<sequence>MTHLLSSATGNRTRGFAVKARYVDRYTIADDESVDVILLWMRAVVDSVVNRRDRVSLDDIRVSSKKGNVCNQPNGPRLLYIGAWRLGPRAGSHVAQVPVFHLEAAALAAQSSVITGNASASLKSHPKSPIWSAAAVVAAARQAEDRPQGPTLWVGEWIAREERRWVDNHNFNIGREGGITYLIHTSQNDDASRVSRIVWQCGIILLRTGIS</sequence>
<accession>A0AA39XKM3</accession>
<comment type="caution">
    <text evidence="1">The sequence shown here is derived from an EMBL/GenBank/DDBJ whole genome shotgun (WGS) entry which is preliminary data.</text>
</comment>
<dbReference type="Proteomes" id="UP001174934">
    <property type="component" value="Unassembled WGS sequence"/>
</dbReference>
<protein>
    <submittedName>
        <fullName evidence="1">Uncharacterized protein</fullName>
    </submittedName>
</protein>
<keyword evidence="2" id="KW-1185">Reference proteome</keyword>